<evidence type="ECO:0000256" key="6">
    <source>
        <dbReference type="ARBA" id="ARBA00022737"/>
    </source>
</evidence>
<evidence type="ECO:0000256" key="11">
    <source>
        <dbReference type="RuleBase" id="RU004208"/>
    </source>
</evidence>
<dbReference type="InterPro" id="IPR017937">
    <property type="entry name" value="Thioredoxin_CS"/>
</dbReference>
<keyword evidence="6" id="KW-0677">Repeat</keyword>
<dbReference type="SUPFAM" id="SSF52833">
    <property type="entry name" value="Thioredoxin-like"/>
    <property type="match status" value="3"/>
</dbReference>
<comment type="subcellular location">
    <subcellularLocation>
        <location evidence="2">Endoplasmic reticulum lumen</location>
    </subcellularLocation>
</comment>
<feature type="domain" description="Thioredoxin" evidence="13">
    <location>
        <begin position="7"/>
        <end position="121"/>
    </location>
</feature>
<dbReference type="PRINTS" id="PR00421">
    <property type="entry name" value="THIOREDOXIN"/>
</dbReference>
<dbReference type="PROSITE" id="PS51352">
    <property type="entry name" value="THIOREDOXIN_2"/>
    <property type="match status" value="2"/>
</dbReference>
<dbReference type="Gene3D" id="3.40.30.10">
    <property type="entry name" value="Glutaredoxin"/>
    <property type="match status" value="2"/>
</dbReference>
<evidence type="ECO:0000256" key="4">
    <source>
        <dbReference type="ARBA" id="ARBA00012723"/>
    </source>
</evidence>
<evidence type="ECO:0000256" key="5">
    <source>
        <dbReference type="ARBA" id="ARBA00022729"/>
    </source>
</evidence>
<dbReference type="GO" id="GO:0003756">
    <property type="term" value="F:protein disulfide isomerase activity"/>
    <property type="evidence" value="ECO:0007669"/>
    <property type="project" value="UniProtKB-EC"/>
</dbReference>
<reference evidence="14" key="1">
    <citation type="submission" date="2020-11" db="EMBL/GenBank/DDBJ databases">
        <authorList>
            <person name="Tran Van P."/>
        </authorList>
    </citation>
    <scope>NUCLEOTIDE SEQUENCE</scope>
</reference>
<proteinExistence type="inferred from homology"/>
<evidence type="ECO:0000259" key="13">
    <source>
        <dbReference type="PROSITE" id="PS51352"/>
    </source>
</evidence>
<dbReference type="EMBL" id="OE004513">
    <property type="protein sequence ID" value="CAD7461219.1"/>
    <property type="molecule type" value="Genomic_DNA"/>
</dbReference>
<organism evidence="14">
    <name type="scientific">Timema tahoe</name>
    <dbReference type="NCBI Taxonomy" id="61484"/>
    <lineage>
        <taxon>Eukaryota</taxon>
        <taxon>Metazoa</taxon>
        <taxon>Ecdysozoa</taxon>
        <taxon>Arthropoda</taxon>
        <taxon>Hexapoda</taxon>
        <taxon>Insecta</taxon>
        <taxon>Pterygota</taxon>
        <taxon>Neoptera</taxon>
        <taxon>Polyneoptera</taxon>
        <taxon>Phasmatodea</taxon>
        <taxon>Timematodea</taxon>
        <taxon>Timematoidea</taxon>
        <taxon>Timematidae</taxon>
        <taxon>Timema</taxon>
    </lineage>
</organism>
<dbReference type="InterPro" id="IPR005788">
    <property type="entry name" value="PDI_thioredoxin-like_dom"/>
</dbReference>
<name>A0A7R9NYR6_9NEOP</name>
<protein>
    <recommendedName>
        <fullName evidence="4">protein disulfide-isomerase</fullName>
        <ecNumber evidence="4">5.3.4.1</ecNumber>
    </recommendedName>
</protein>
<keyword evidence="10" id="KW-0676">Redox-active center</keyword>
<evidence type="ECO:0000256" key="10">
    <source>
        <dbReference type="ARBA" id="ARBA00023284"/>
    </source>
</evidence>
<evidence type="ECO:0000256" key="3">
    <source>
        <dbReference type="ARBA" id="ARBA00006347"/>
    </source>
</evidence>
<dbReference type="InterPro" id="IPR013766">
    <property type="entry name" value="Thioredoxin_domain"/>
</dbReference>
<gene>
    <name evidence="14" type="ORF">TTEB3V08_LOCUS9131</name>
</gene>
<dbReference type="GO" id="GO:0015035">
    <property type="term" value="F:protein-disulfide reductase activity"/>
    <property type="evidence" value="ECO:0007669"/>
    <property type="project" value="TreeGrafter"/>
</dbReference>
<evidence type="ECO:0000313" key="14">
    <source>
        <dbReference type="EMBL" id="CAD7461219.1"/>
    </source>
</evidence>
<dbReference type="EC" id="5.3.4.1" evidence="4"/>
<evidence type="ECO:0000256" key="7">
    <source>
        <dbReference type="ARBA" id="ARBA00022824"/>
    </source>
</evidence>
<dbReference type="CDD" id="cd03001">
    <property type="entry name" value="PDI_a_P5"/>
    <property type="match status" value="2"/>
</dbReference>
<keyword evidence="8" id="KW-1015">Disulfide bond</keyword>
<sequence length="510" mass="56134">MIIILTTVASQQCPNLSSPEENFDRLVLQSDSLWVVEFYAPWCGHCQSFADEYSKAATALKGVSMVGAINVDEHKSLGAKYGVKGYPTIKIFGANKQQPDDYNGARSSHGIIEAAFSSLRAKVNEQLNGRKSGRGGSKPIPGGIFWNEGSFIYSSSGSGVRSVRVGLQAELPRLLGQLLMRIGRLPLVMSQLNIEEVNPHLRGGRVENHLGNRLPRLPERDSKLNFPGDKKDVIELTDSNFDSLVLNSEDMWLVEFYAPWCGHCKNLAPHWAKAASELKDKVKVGALDATVHTIKSNQYGVQGYPTIKVFTAGKKDSSSVTDYAGGRTASDIVTWALNKLAENVSPPEIKQIVSEDTLKEACEKHPLCVVSVLPHILDCQSTCRNDYLDILNKLGEKYKNKMWGWVWTEAGAQPDLEYVLEIGGFGYPAMAVVNTKKMKYSILRGSFSLDGINEFLRDLSFGRGSTAPLKGASLPKIETIEPWDGLDGHLPEEDDVDLSDVSLDDLKDEL</sequence>
<dbReference type="FunFam" id="3.40.30.10:FF:000032">
    <property type="entry name" value="Protein disulfide-isomerase A6 homolog"/>
    <property type="match status" value="1"/>
</dbReference>
<dbReference type="PANTHER" id="PTHR45815">
    <property type="entry name" value="PROTEIN DISULFIDE-ISOMERASE A6"/>
    <property type="match status" value="1"/>
</dbReference>
<comment type="catalytic activity">
    <reaction evidence="1">
        <text>Catalyzes the rearrangement of -S-S- bonds in proteins.</text>
        <dbReference type="EC" id="5.3.4.1"/>
    </reaction>
</comment>
<dbReference type="InterPro" id="IPR036249">
    <property type="entry name" value="Thioredoxin-like_sf"/>
</dbReference>
<accession>A0A7R9NYR6</accession>
<evidence type="ECO:0000256" key="2">
    <source>
        <dbReference type="ARBA" id="ARBA00004319"/>
    </source>
</evidence>
<evidence type="ECO:0000256" key="1">
    <source>
        <dbReference type="ARBA" id="ARBA00001182"/>
    </source>
</evidence>
<feature type="compositionally biased region" description="Acidic residues" evidence="12">
    <location>
        <begin position="492"/>
        <end position="510"/>
    </location>
</feature>
<dbReference type="NCBIfam" id="TIGR01126">
    <property type="entry name" value="pdi_dom"/>
    <property type="match status" value="1"/>
</dbReference>
<keyword evidence="5" id="KW-0732">Signal</keyword>
<keyword evidence="7" id="KW-0256">Endoplasmic reticulum</keyword>
<keyword evidence="9" id="KW-0413">Isomerase</keyword>
<evidence type="ECO:0000256" key="8">
    <source>
        <dbReference type="ARBA" id="ARBA00023157"/>
    </source>
</evidence>
<dbReference type="Pfam" id="PF24541">
    <property type="entry name" value="Thioredox_PDIA6_C"/>
    <property type="match status" value="1"/>
</dbReference>
<dbReference type="Pfam" id="PF00085">
    <property type="entry name" value="Thioredoxin"/>
    <property type="match status" value="2"/>
</dbReference>
<feature type="domain" description="Thioredoxin" evidence="13">
    <location>
        <begin position="225"/>
        <end position="342"/>
    </location>
</feature>
<dbReference type="GO" id="GO:0005788">
    <property type="term" value="C:endoplasmic reticulum lumen"/>
    <property type="evidence" value="ECO:0007669"/>
    <property type="project" value="UniProtKB-SubCell"/>
</dbReference>
<dbReference type="AlphaFoldDB" id="A0A7R9NYR6"/>
<dbReference type="PANTHER" id="PTHR45815:SF3">
    <property type="entry name" value="PROTEIN DISULFIDE-ISOMERASE A6"/>
    <property type="match status" value="1"/>
</dbReference>
<evidence type="ECO:0000256" key="12">
    <source>
        <dbReference type="SAM" id="MobiDB-lite"/>
    </source>
</evidence>
<evidence type="ECO:0000256" key="9">
    <source>
        <dbReference type="ARBA" id="ARBA00023235"/>
    </source>
</evidence>
<dbReference type="InterPro" id="IPR057305">
    <property type="entry name" value="Thioredox_PDIA6_C"/>
</dbReference>
<dbReference type="PROSITE" id="PS00194">
    <property type="entry name" value="THIOREDOXIN_1"/>
    <property type="match status" value="2"/>
</dbReference>
<feature type="region of interest" description="Disordered" evidence="12">
    <location>
        <begin position="484"/>
        <end position="510"/>
    </location>
</feature>
<dbReference type="GO" id="GO:0034976">
    <property type="term" value="P:response to endoplasmic reticulum stress"/>
    <property type="evidence" value="ECO:0007669"/>
    <property type="project" value="TreeGrafter"/>
</dbReference>
<comment type="similarity">
    <text evidence="3 11">Belongs to the protein disulfide isomerase family.</text>
</comment>
<dbReference type="CDD" id="cd02983">
    <property type="entry name" value="P5_C"/>
    <property type="match status" value="1"/>
</dbReference>